<proteinExistence type="predicted"/>
<dbReference type="EMBL" id="MTYJ01000005">
    <property type="protein sequence ID" value="OQV24844.1"/>
    <property type="molecule type" value="Genomic_DNA"/>
</dbReference>
<keyword evidence="3" id="KW-1185">Reference proteome</keyword>
<evidence type="ECO:0000313" key="2">
    <source>
        <dbReference type="EMBL" id="OQV24844.1"/>
    </source>
</evidence>
<gene>
    <name evidence="2" type="ORF">BV898_01432</name>
</gene>
<organism evidence="2 3">
    <name type="scientific">Hypsibius exemplaris</name>
    <name type="common">Freshwater tardigrade</name>
    <dbReference type="NCBI Taxonomy" id="2072580"/>
    <lineage>
        <taxon>Eukaryota</taxon>
        <taxon>Metazoa</taxon>
        <taxon>Ecdysozoa</taxon>
        <taxon>Tardigrada</taxon>
        <taxon>Eutardigrada</taxon>
        <taxon>Parachela</taxon>
        <taxon>Hypsibioidea</taxon>
        <taxon>Hypsibiidae</taxon>
        <taxon>Hypsibius</taxon>
    </lineage>
</organism>
<sequence>MSGTPSSHTRAKRKSRNTTSPAPGGRGTSVQIQEQPEQKGGGKMNPVSRPFFATLCCNVYSQECRDIPPEDDRTLPPLGPGI</sequence>
<accession>A0A1W0XBM2</accession>
<evidence type="ECO:0000256" key="1">
    <source>
        <dbReference type="SAM" id="MobiDB-lite"/>
    </source>
</evidence>
<feature type="region of interest" description="Disordered" evidence="1">
    <location>
        <begin position="1"/>
        <end position="48"/>
    </location>
</feature>
<comment type="caution">
    <text evidence="2">The sequence shown here is derived from an EMBL/GenBank/DDBJ whole genome shotgun (WGS) entry which is preliminary data.</text>
</comment>
<dbReference type="AlphaFoldDB" id="A0A1W0XBM2"/>
<reference evidence="3" key="1">
    <citation type="submission" date="2017-01" db="EMBL/GenBank/DDBJ databases">
        <title>Comparative genomics of anhydrobiosis in the tardigrade Hypsibius dujardini.</title>
        <authorList>
            <person name="Yoshida Y."/>
            <person name="Koutsovoulos G."/>
            <person name="Laetsch D."/>
            <person name="Stevens L."/>
            <person name="Kumar S."/>
            <person name="Horikawa D."/>
            <person name="Ishino K."/>
            <person name="Komine S."/>
            <person name="Tomita M."/>
            <person name="Blaxter M."/>
            <person name="Arakawa K."/>
        </authorList>
    </citation>
    <scope>NUCLEOTIDE SEQUENCE [LARGE SCALE GENOMIC DNA]</scope>
    <source>
        <strain evidence="3">Z151</strain>
    </source>
</reference>
<dbReference type="Proteomes" id="UP000192578">
    <property type="component" value="Unassembled WGS sequence"/>
</dbReference>
<evidence type="ECO:0000313" key="3">
    <source>
        <dbReference type="Proteomes" id="UP000192578"/>
    </source>
</evidence>
<name>A0A1W0XBM2_HYPEX</name>
<protein>
    <submittedName>
        <fullName evidence="2">Uncharacterized protein</fullName>
    </submittedName>
</protein>